<evidence type="ECO:0000256" key="12">
    <source>
        <dbReference type="SAM" id="MobiDB-lite"/>
    </source>
</evidence>
<dbReference type="InterPro" id="IPR018957">
    <property type="entry name" value="Znf_C3HC4_RING-type"/>
</dbReference>
<dbReference type="InterPro" id="IPR001841">
    <property type="entry name" value="Znf_RING"/>
</dbReference>
<feature type="transmembrane region" description="Helical" evidence="13">
    <location>
        <begin position="178"/>
        <end position="196"/>
    </location>
</feature>
<comment type="catalytic activity">
    <reaction evidence="1">
        <text>S-ubiquitinyl-[E2 ubiquitin-conjugating enzyme]-L-cysteine + [acceptor protein]-L-lysine = [E2 ubiquitin-conjugating enzyme]-L-cysteine + N(6)-ubiquitinyl-[acceptor protein]-L-lysine.</text>
        <dbReference type="EC" id="2.3.2.27"/>
    </reaction>
</comment>
<evidence type="ECO:0000256" key="10">
    <source>
        <dbReference type="ARBA" id="ARBA00023136"/>
    </source>
</evidence>
<evidence type="ECO:0000256" key="4">
    <source>
        <dbReference type="ARBA" id="ARBA00012483"/>
    </source>
</evidence>
<dbReference type="SUPFAM" id="SSF57850">
    <property type="entry name" value="RING/U-box"/>
    <property type="match status" value="1"/>
</dbReference>
<keyword evidence="10 13" id="KW-0472">Membrane</keyword>
<dbReference type="GO" id="GO:0005783">
    <property type="term" value="C:endoplasmic reticulum"/>
    <property type="evidence" value="ECO:0007669"/>
    <property type="project" value="InterPro"/>
</dbReference>
<evidence type="ECO:0000256" key="7">
    <source>
        <dbReference type="ARBA" id="ARBA00022771"/>
    </source>
</evidence>
<dbReference type="InterPro" id="IPR045103">
    <property type="entry name" value="RNF5/RNF185-like"/>
</dbReference>
<dbReference type="PANTHER" id="PTHR12313">
    <property type="entry name" value="E3 UBIQUITIN-PROTEIN LIGASE RNF5-RELATED"/>
    <property type="match status" value="1"/>
</dbReference>
<dbReference type="EMBL" id="GBEZ01003996">
    <property type="protein sequence ID" value="JAC81182.1"/>
    <property type="molecule type" value="Transcribed_RNA"/>
</dbReference>
<evidence type="ECO:0000256" key="1">
    <source>
        <dbReference type="ARBA" id="ARBA00000900"/>
    </source>
</evidence>
<evidence type="ECO:0000256" key="3">
    <source>
        <dbReference type="ARBA" id="ARBA00004906"/>
    </source>
</evidence>
<evidence type="ECO:0000256" key="11">
    <source>
        <dbReference type="PROSITE-ProRule" id="PRU00175"/>
    </source>
</evidence>
<feature type="region of interest" description="Disordered" evidence="12">
    <location>
        <begin position="113"/>
        <end position="133"/>
    </location>
</feature>
<evidence type="ECO:0000256" key="5">
    <source>
        <dbReference type="ARBA" id="ARBA00022679"/>
    </source>
</evidence>
<keyword evidence="5" id="KW-0808">Transferase</keyword>
<evidence type="ECO:0000313" key="16">
    <source>
        <dbReference type="EMBL" id="JAC81182.1"/>
    </source>
</evidence>
<evidence type="ECO:0000256" key="9">
    <source>
        <dbReference type="ARBA" id="ARBA00022833"/>
    </source>
</evidence>
<accession>A0A061S7R4</accession>
<dbReference type="Gene3D" id="3.30.40.10">
    <property type="entry name" value="Zinc/RING finger domain, C3HC4 (zinc finger)"/>
    <property type="match status" value="1"/>
</dbReference>
<evidence type="ECO:0000313" key="15">
    <source>
        <dbReference type="EMBL" id="JAC62447.1"/>
    </source>
</evidence>
<keyword evidence="13" id="KW-0812">Transmembrane</keyword>
<dbReference type="AlphaFoldDB" id="A0A061S7R4"/>
<protein>
    <recommendedName>
        <fullName evidence="4">RING-type E3 ubiquitin transferase</fullName>
        <ecNumber evidence="4">2.3.2.27</ecNumber>
    </recommendedName>
</protein>
<evidence type="ECO:0000256" key="8">
    <source>
        <dbReference type="ARBA" id="ARBA00022786"/>
    </source>
</evidence>
<keyword evidence="8" id="KW-0833">Ubl conjugation pathway</keyword>
<comment type="subcellular location">
    <subcellularLocation>
        <location evidence="2">Endomembrane system</location>
    </subcellularLocation>
</comment>
<dbReference type="EMBL" id="GBEZ01024551">
    <property type="protein sequence ID" value="JAC62447.1"/>
    <property type="molecule type" value="Transcribed_RNA"/>
</dbReference>
<keyword evidence="6" id="KW-0479">Metal-binding</keyword>
<dbReference type="PROSITE" id="PS00518">
    <property type="entry name" value="ZF_RING_1"/>
    <property type="match status" value="1"/>
</dbReference>
<evidence type="ECO:0000256" key="13">
    <source>
        <dbReference type="SAM" id="Phobius"/>
    </source>
</evidence>
<sequence>MSQPSSTRIAGGTAEAEFRQRLAALEARTAASAAALAGPQNKPGLSFEGEDDSSPFECNICLELAREPVVTYCGHLYCWPCLYRWLQVIGKCRTCPVCKAVVDKDKVVPIYGRGATSAQDNPPGRDSDRIPQRPAGKPPQLGFLSLLFGSGGSQPSLMNSIFILEEEINSPEHQHQAILARLLLMLGSFVIMFLLLI</sequence>
<reference evidence="16" key="1">
    <citation type="submission" date="2014-05" db="EMBL/GenBank/DDBJ databases">
        <title>The transcriptome of the halophilic microalga Tetraselmis sp. GSL018 isolated from the Great Salt Lake, Utah.</title>
        <authorList>
            <person name="Jinkerson R.E."/>
            <person name="D'Adamo S."/>
            <person name="Posewitz M.C."/>
        </authorList>
    </citation>
    <scope>NUCLEOTIDE SEQUENCE</scope>
    <source>
        <strain evidence="16">GSL018</strain>
    </source>
</reference>
<dbReference type="SMART" id="SM00184">
    <property type="entry name" value="RING"/>
    <property type="match status" value="1"/>
</dbReference>
<dbReference type="GO" id="GO:0006511">
    <property type="term" value="P:ubiquitin-dependent protein catabolic process"/>
    <property type="evidence" value="ECO:0007669"/>
    <property type="project" value="InterPro"/>
</dbReference>
<dbReference type="GO" id="GO:0008270">
    <property type="term" value="F:zinc ion binding"/>
    <property type="evidence" value="ECO:0007669"/>
    <property type="project" value="UniProtKB-KW"/>
</dbReference>
<keyword evidence="13" id="KW-1133">Transmembrane helix</keyword>
<dbReference type="Pfam" id="PF00097">
    <property type="entry name" value="zf-C3HC4"/>
    <property type="match status" value="1"/>
</dbReference>
<keyword evidence="7 11" id="KW-0863">Zinc-finger</keyword>
<dbReference type="UniPathway" id="UPA00143"/>
<proteinExistence type="predicted"/>
<dbReference type="InterPro" id="IPR017907">
    <property type="entry name" value="Znf_RING_CS"/>
</dbReference>
<gene>
    <name evidence="16" type="primary">RNF5</name>
    <name evidence="15" type="ORF">TSPGSL018_23335</name>
    <name evidence="16" type="ORF">TSPGSL018_8508</name>
</gene>
<dbReference type="EC" id="2.3.2.27" evidence="4"/>
<dbReference type="InterPro" id="IPR013083">
    <property type="entry name" value="Znf_RING/FYVE/PHD"/>
</dbReference>
<name>A0A061S7R4_9CHLO</name>
<comment type="pathway">
    <text evidence="3">Protein modification; protein ubiquitination.</text>
</comment>
<dbReference type="GO" id="GO:0016567">
    <property type="term" value="P:protein ubiquitination"/>
    <property type="evidence" value="ECO:0007669"/>
    <property type="project" value="UniProtKB-UniPathway"/>
</dbReference>
<evidence type="ECO:0000256" key="2">
    <source>
        <dbReference type="ARBA" id="ARBA00004308"/>
    </source>
</evidence>
<evidence type="ECO:0000259" key="14">
    <source>
        <dbReference type="PROSITE" id="PS50089"/>
    </source>
</evidence>
<feature type="domain" description="RING-type" evidence="14">
    <location>
        <begin position="58"/>
        <end position="99"/>
    </location>
</feature>
<organism evidence="16">
    <name type="scientific">Tetraselmis sp. GSL018</name>
    <dbReference type="NCBI Taxonomy" id="582737"/>
    <lineage>
        <taxon>Eukaryota</taxon>
        <taxon>Viridiplantae</taxon>
        <taxon>Chlorophyta</taxon>
        <taxon>core chlorophytes</taxon>
        <taxon>Chlorodendrophyceae</taxon>
        <taxon>Chlorodendrales</taxon>
        <taxon>Chlorodendraceae</taxon>
        <taxon>Tetraselmis</taxon>
    </lineage>
</organism>
<keyword evidence="9" id="KW-0862">Zinc</keyword>
<dbReference type="GO" id="GO:0061630">
    <property type="term" value="F:ubiquitin protein ligase activity"/>
    <property type="evidence" value="ECO:0007669"/>
    <property type="project" value="UniProtKB-EC"/>
</dbReference>
<dbReference type="PROSITE" id="PS50089">
    <property type="entry name" value="ZF_RING_2"/>
    <property type="match status" value="1"/>
</dbReference>
<evidence type="ECO:0000256" key="6">
    <source>
        <dbReference type="ARBA" id="ARBA00022723"/>
    </source>
</evidence>